<keyword evidence="1" id="KW-0560">Oxidoreductase</keyword>
<feature type="chain" id="PRO_5045869259" description="TauD/TfdA-like domain-containing protein" evidence="2">
    <location>
        <begin position="24"/>
        <end position="417"/>
    </location>
</feature>
<name>A0ABN9PYF3_9DINO</name>
<organism evidence="4 5">
    <name type="scientific">Prorocentrum cordatum</name>
    <dbReference type="NCBI Taxonomy" id="2364126"/>
    <lineage>
        <taxon>Eukaryota</taxon>
        <taxon>Sar</taxon>
        <taxon>Alveolata</taxon>
        <taxon>Dinophyceae</taxon>
        <taxon>Prorocentrales</taxon>
        <taxon>Prorocentraceae</taxon>
        <taxon>Prorocentrum</taxon>
    </lineage>
</organism>
<dbReference type="EMBL" id="CAUYUJ010001891">
    <property type="protein sequence ID" value="CAK0798131.1"/>
    <property type="molecule type" value="Genomic_DNA"/>
</dbReference>
<evidence type="ECO:0000259" key="3">
    <source>
        <dbReference type="Pfam" id="PF02668"/>
    </source>
</evidence>
<accession>A0ABN9PYF3</accession>
<keyword evidence="2" id="KW-0732">Signal</keyword>
<evidence type="ECO:0000313" key="5">
    <source>
        <dbReference type="Proteomes" id="UP001189429"/>
    </source>
</evidence>
<sequence>MPKCFLFAWRSAFLGCLIHCVHCRSPEEDGFCESHADSLEACRILSVSLDVRTDRGMNVAVVSPAGSDQSLDLLLEWCVLHRKELRSAVFSAKSVLLFRGWDIQVQHAEQLIFDAIAFGKMQKYPQWFVDFNVRAQRLGVPPSNLTQRELSRNVPKPVPKSIQAPHIEFGFGPRRPRVCAFHCEIPPAAEGETALIYLPDAFSSLSNELRLLLETCGWWHHAVGFAQPSVLEHPETGLKTLQLYAFTDQQARLFVRAWDDVRKTSRPDFPEVDAVIFQVSPSVPEDVTLVTNSSERFLLAEEHLLEIFRAMLSSVWVHAYERGDVLIFDNVLYGHFRMPSSGGPRMLNAIFAEEVDTRTLRPANAPDIVHRHAAKVCLGSAETVLTLIGPGGSYWVLQTLMLLPDFAFRWAGLLLWA</sequence>
<dbReference type="InterPro" id="IPR042098">
    <property type="entry name" value="TauD-like_sf"/>
</dbReference>
<dbReference type="InterPro" id="IPR003819">
    <property type="entry name" value="TauD/TfdA-like"/>
</dbReference>
<keyword evidence="5" id="KW-1185">Reference proteome</keyword>
<dbReference type="Proteomes" id="UP001189429">
    <property type="component" value="Unassembled WGS sequence"/>
</dbReference>
<dbReference type="SUPFAM" id="SSF51197">
    <property type="entry name" value="Clavaminate synthase-like"/>
    <property type="match status" value="1"/>
</dbReference>
<comment type="caution">
    <text evidence="4">The sequence shown here is derived from an EMBL/GenBank/DDBJ whole genome shotgun (WGS) entry which is preliminary data.</text>
</comment>
<proteinExistence type="predicted"/>
<protein>
    <recommendedName>
        <fullName evidence="3">TauD/TfdA-like domain-containing protein</fullName>
    </recommendedName>
</protein>
<reference evidence="4" key="1">
    <citation type="submission" date="2023-10" db="EMBL/GenBank/DDBJ databases">
        <authorList>
            <person name="Chen Y."/>
            <person name="Shah S."/>
            <person name="Dougan E. K."/>
            <person name="Thang M."/>
            <person name="Chan C."/>
        </authorList>
    </citation>
    <scope>NUCLEOTIDE SEQUENCE [LARGE SCALE GENOMIC DNA]</scope>
</reference>
<dbReference type="Gene3D" id="3.60.130.10">
    <property type="entry name" value="Clavaminate synthase-like"/>
    <property type="match status" value="2"/>
</dbReference>
<dbReference type="Pfam" id="PF02668">
    <property type="entry name" value="TauD"/>
    <property type="match status" value="1"/>
</dbReference>
<evidence type="ECO:0000256" key="2">
    <source>
        <dbReference type="SAM" id="SignalP"/>
    </source>
</evidence>
<feature type="signal peptide" evidence="2">
    <location>
        <begin position="1"/>
        <end position="23"/>
    </location>
</feature>
<feature type="domain" description="TauD/TfdA-like" evidence="3">
    <location>
        <begin position="82"/>
        <end position="348"/>
    </location>
</feature>
<evidence type="ECO:0000256" key="1">
    <source>
        <dbReference type="ARBA" id="ARBA00023002"/>
    </source>
</evidence>
<gene>
    <name evidence="4" type="ORF">PCOR1329_LOCUS7003</name>
</gene>
<evidence type="ECO:0000313" key="4">
    <source>
        <dbReference type="EMBL" id="CAK0798131.1"/>
    </source>
</evidence>